<dbReference type="GeneID" id="66069187"/>
<sequence>MKSISSETGRCVEDWSKYRLYDYDHHASVHALGLKHNPTRGLTHVFLKSVNYVPNGGKDVVDRFEVVAAGVFAISDVLTEMDSLMNYNPGEAKQVVDELVEEFNRGMDRDGTRVAFFSLLFSDDKNLSAYLSTGMLWNVADAVAEWSNSFFLFSSSG</sequence>
<evidence type="ECO:0000313" key="2">
    <source>
        <dbReference type="Proteomes" id="UP001049176"/>
    </source>
</evidence>
<accession>A0A9P8ADU3</accession>
<proteinExistence type="predicted"/>
<organism evidence="1 2">
    <name type="scientific">Marasmius oreades</name>
    <name type="common">fairy-ring Marasmius</name>
    <dbReference type="NCBI Taxonomy" id="181124"/>
    <lineage>
        <taxon>Eukaryota</taxon>
        <taxon>Fungi</taxon>
        <taxon>Dikarya</taxon>
        <taxon>Basidiomycota</taxon>
        <taxon>Agaricomycotina</taxon>
        <taxon>Agaricomycetes</taxon>
        <taxon>Agaricomycetidae</taxon>
        <taxon>Agaricales</taxon>
        <taxon>Marasmiineae</taxon>
        <taxon>Marasmiaceae</taxon>
        <taxon>Marasmius</taxon>
    </lineage>
</organism>
<evidence type="ECO:0000313" key="1">
    <source>
        <dbReference type="EMBL" id="KAG7098141.1"/>
    </source>
</evidence>
<dbReference type="Proteomes" id="UP001049176">
    <property type="component" value="Chromosome 1"/>
</dbReference>
<dbReference type="RefSeq" id="XP_043014611.1">
    <property type="nucleotide sequence ID" value="XM_043145912.1"/>
</dbReference>
<comment type="caution">
    <text evidence="1">The sequence shown here is derived from an EMBL/GenBank/DDBJ whole genome shotgun (WGS) entry which is preliminary data.</text>
</comment>
<gene>
    <name evidence="1" type="ORF">E1B28_000111</name>
</gene>
<dbReference type="OrthoDB" id="2931494at2759"/>
<reference evidence="1" key="1">
    <citation type="journal article" date="2021" name="Genome Biol. Evol.">
        <title>The assembled and annotated genome of the fairy-ring fungus Marasmius oreades.</title>
        <authorList>
            <person name="Hiltunen M."/>
            <person name="Ament-Velasquez S.L."/>
            <person name="Johannesson H."/>
        </authorList>
    </citation>
    <scope>NUCLEOTIDE SEQUENCE</scope>
    <source>
        <strain evidence="1">03SP1</strain>
    </source>
</reference>
<name>A0A9P8ADU3_9AGAR</name>
<dbReference type="EMBL" id="CM032181">
    <property type="protein sequence ID" value="KAG7098141.1"/>
    <property type="molecule type" value="Genomic_DNA"/>
</dbReference>
<dbReference type="AlphaFoldDB" id="A0A9P8ADU3"/>
<dbReference type="KEGG" id="more:E1B28_000111"/>
<protein>
    <submittedName>
        <fullName evidence="1">Uncharacterized protein</fullName>
    </submittedName>
</protein>
<keyword evidence="2" id="KW-1185">Reference proteome</keyword>